<dbReference type="Pfam" id="PF13462">
    <property type="entry name" value="Thioredoxin_4"/>
    <property type="match status" value="1"/>
</dbReference>
<accession>A0A5B8XRV7</accession>
<dbReference type="InterPro" id="IPR013766">
    <property type="entry name" value="Thioredoxin_domain"/>
</dbReference>
<dbReference type="InterPro" id="IPR012336">
    <property type="entry name" value="Thioredoxin-like_fold"/>
</dbReference>
<reference evidence="9 10" key="1">
    <citation type="submission" date="2019-08" db="EMBL/GenBank/DDBJ databases">
        <authorList>
            <person name="Liang Q."/>
        </authorList>
    </citation>
    <scope>NUCLEOTIDE SEQUENCE [LARGE SCALE GENOMIC DNA]</scope>
    <source>
        <strain evidence="9 10">V1718</strain>
    </source>
</reference>
<dbReference type="EMBL" id="CP042467">
    <property type="protein sequence ID" value="QED26346.1"/>
    <property type="molecule type" value="Genomic_DNA"/>
</dbReference>
<evidence type="ECO:0000256" key="2">
    <source>
        <dbReference type="ARBA" id="ARBA00022729"/>
    </source>
</evidence>
<dbReference type="Proteomes" id="UP000321595">
    <property type="component" value="Chromosome"/>
</dbReference>
<gene>
    <name evidence="9" type="ORF">FRD01_03560</name>
</gene>
<evidence type="ECO:0000256" key="6">
    <source>
        <dbReference type="SAM" id="MobiDB-lite"/>
    </source>
</evidence>
<dbReference type="PANTHER" id="PTHR13887:SF14">
    <property type="entry name" value="DISULFIDE BOND FORMATION PROTEIN D"/>
    <property type="match status" value="1"/>
</dbReference>
<dbReference type="PROSITE" id="PS51257">
    <property type="entry name" value="PROKAR_LIPOPROTEIN"/>
    <property type="match status" value="1"/>
</dbReference>
<feature type="signal peptide" evidence="7">
    <location>
        <begin position="1"/>
        <end position="22"/>
    </location>
</feature>
<dbReference type="OrthoDB" id="9784686at2"/>
<dbReference type="GO" id="GO:0016491">
    <property type="term" value="F:oxidoreductase activity"/>
    <property type="evidence" value="ECO:0007669"/>
    <property type="project" value="UniProtKB-KW"/>
</dbReference>
<protein>
    <recommendedName>
        <fullName evidence="8">Thioredoxin domain-containing protein</fullName>
    </recommendedName>
</protein>
<evidence type="ECO:0000256" key="7">
    <source>
        <dbReference type="SAM" id="SignalP"/>
    </source>
</evidence>
<dbReference type="PANTHER" id="PTHR13887">
    <property type="entry name" value="GLUTATHIONE S-TRANSFERASE KAPPA"/>
    <property type="match status" value="1"/>
</dbReference>
<keyword evidence="2 7" id="KW-0732">Signal</keyword>
<sequence length="311" mass="34282">MFFKHILLLTLSTLLFASSCKSDNPTPTATSPTEETGATAEKAAQKDAPSAKAPKGDIYPGFNFAALEPSEQERFVEVAKAELCPCPNMPESLHECLQKADQRCDLSEQAASHVAIKIKEGLNQTDTLASLASFLESTRKKHEFNLQNSPLKGSADAGIIIVEFADFECPHCREFSKTLDKAHKLHGDKIGVYFKHFPLSAHSNGRLAAQAAVAAHNQKKFWPMHDLVFENQRSLSPDRIMSFAQQIGLNMEKFTQDLNSAMTVAAVQADRAEGEKAQLTGTPTIYINGVKYMGDRSEEGFLKHLEELLKE</sequence>
<evidence type="ECO:0000256" key="1">
    <source>
        <dbReference type="ARBA" id="ARBA00005791"/>
    </source>
</evidence>
<keyword evidence="3" id="KW-0560">Oxidoreductase</keyword>
<dbReference type="Gene3D" id="3.40.30.10">
    <property type="entry name" value="Glutaredoxin"/>
    <property type="match status" value="1"/>
</dbReference>
<feature type="chain" id="PRO_5023150704" description="Thioredoxin domain-containing protein" evidence="7">
    <location>
        <begin position="23"/>
        <end position="311"/>
    </location>
</feature>
<evidence type="ECO:0000256" key="4">
    <source>
        <dbReference type="ARBA" id="ARBA00023157"/>
    </source>
</evidence>
<evidence type="ECO:0000256" key="5">
    <source>
        <dbReference type="ARBA" id="ARBA00023284"/>
    </source>
</evidence>
<dbReference type="InterPro" id="IPR036249">
    <property type="entry name" value="Thioredoxin-like_sf"/>
</dbReference>
<feature type="domain" description="Thioredoxin" evidence="8">
    <location>
        <begin position="123"/>
        <end position="310"/>
    </location>
</feature>
<dbReference type="KEGG" id="bbae:FRD01_03560"/>
<keyword evidence="5" id="KW-0676">Redox-active center</keyword>
<dbReference type="AlphaFoldDB" id="A0A5B8XRV7"/>
<keyword evidence="10" id="KW-1185">Reference proteome</keyword>
<feature type="compositionally biased region" description="Low complexity" evidence="6">
    <location>
        <begin position="25"/>
        <end position="42"/>
    </location>
</feature>
<evidence type="ECO:0000256" key="3">
    <source>
        <dbReference type="ARBA" id="ARBA00023002"/>
    </source>
</evidence>
<dbReference type="RefSeq" id="WP_146957713.1">
    <property type="nucleotide sequence ID" value="NZ_CP042467.1"/>
</dbReference>
<comment type="similarity">
    <text evidence="1">Belongs to the thioredoxin family. DsbA subfamily.</text>
</comment>
<dbReference type="SUPFAM" id="SSF52833">
    <property type="entry name" value="Thioredoxin-like"/>
    <property type="match status" value="1"/>
</dbReference>
<feature type="region of interest" description="Disordered" evidence="6">
    <location>
        <begin position="22"/>
        <end position="53"/>
    </location>
</feature>
<evidence type="ECO:0000313" key="9">
    <source>
        <dbReference type="EMBL" id="QED26346.1"/>
    </source>
</evidence>
<keyword evidence="4" id="KW-1015">Disulfide bond</keyword>
<evidence type="ECO:0000259" key="8">
    <source>
        <dbReference type="PROSITE" id="PS51352"/>
    </source>
</evidence>
<organism evidence="9 10">
    <name type="scientific">Microvenator marinus</name>
    <dbReference type="NCBI Taxonomy" id="2600177"/>
    <lineage>
        <taxon>Bacteria</taxon>
        <taxon>Deltaproteobacteria</taxon>
        <taxon>Bradymonadales</taxon>
        <taxon>Microvenatoraceae</taxon>
        <taxon>Microvenator</taxon>
    </lineage>
</organism>
<dbReference type="PROSITE" id="PS51352">
    <property type="entry name" value="THIOREDOXIN_2"/>
    <property type="match status" value="1"/>
</dbReference>
<proteinExistence type="inferred from homology"/>
<evidence type="ECO:0000313" key="10">
    <source>
        <dbReference type="Proteomes" id="UP000321595"/>
    </source>
</evidence>
<name>A0A5B8XRV7_9DELT</name>